<dbReference type="EMBL" id="JBHSOD010000010">
    <property type="protein sequence ID" value="MFC5885481.1"/>
    <property type="molecule type" value="Genomic_DNA"/>
</dbReference>
<dbReference type="Proteomes" id="UP001596067">
    <property type="component" value="Unassembled WGS sequence"/>
</dbReference>
<name>A0ABW1ETS6_9ACTN</name>
<dbReference type="SUPFAM" id="SSF88713">
    <property type="entry name" value="Glycoside hydrolase/deacetylase"/>
    <property type="match status" value="1"/>
</dbReference>
<dbReference type="InterPro" id="IPR050248">
    <property type="entry name" value="Polysacc_deacetylase_ArnD"/>
</dbReference>
<dbReference type="InterPro" id="IPR011330">
    <property type="entry name" value="Glyco_hydro/deAcase_b/a-brl"/>
</dbReference>
<accession>A0ABW1ETS6</accession>
<dbReference type="RefSeq" id="WP_313761646.1">
    <property type="nucleotide sequence ID" value="NZ_BAAAVH010000049.1"/>
</dbReference>
<dbReference type="Gene3D" id="3.20.20.370">
    <property type="entry name" value="Glycoside hydrolase/deacetylase"/>
    <property type="match status" value="1"/>
</dbReference>
<protein>
    <submittedName>
        <fullName evidence="2">Polysaccharide deacetylase family protein</fullName>
        <ecNumber evidence="2">3.-.-.-</ecNumber>
    </submittedName>
</protein>
<dbReference type="CDD" id="cd10917">
    <property type="entry name" value="CE4_NodB_like_6s_7s"/>
    <property type="match status" value="1"/>
</dbReference>
<dbReference type="EC" id="3.-.-.-" evidence="2"/>
<keyword evidence="2" id="KW-0378">Hydrolase</keyword>
<dbReference type="PROSITE" id="PS51677">
    <property type="entry name" value="NODB"/>
    <property type="match status" value="1"/>
</dbReference>
<dbReference type="PANTHER" id="PTHR10587:SF137">
    <property type="entry name" value="4-DEOXY-4-FORMAMIDO-L-ARABINOSE-PHOSPHOUNDECAPRENOL DEFORMYLASE ARND-RELATED"/>
    <property type="match status" value="1"/>
</dbReference>
<feature type="domain" description="NodB homology" evidence="1">
    <location>
        <begin position="146"/>
        <end position="327"/>
    </location>
</feature>
<evidence type="ECO:0000313" key="2">
    <source>
        <dbReference type="EMBL" id="MFC5885481.1"/>
    </source>
</evidence>
<dbReference type="PANTHER" id="PTHR10587">
    <property type="entry name" value="GLYCOSYL TRANSFERASE-RELATED"/>
    <property type="match status" value="1"/>
</dbReference>
<proteinExistence type="predicted"/>
<comment type="caution">
    <text evidence="2">The sequence shown here is derived from an EMBL/GenBank/DDBJ whole genome shotgun (WGS) entry which is preliminary data.</text>
</comment>
<evidence type="ECO:0000313" key="3">
    <source>
        <dbReference type="Proteomes" id="UP001596067"/>
    </source>
</evidence>
<dbReference type="Pfam" id="PF01522">
    <property type="entry name" value="Polysacc_deac_1"/>
    <property type="match status" value="1"/>
</dbReference>
<keyword evidence="3" id="KW-1185">Reference proteome</keyword>
<evidence type="ECO:0000259" key="1">
    <source>
        <dbReference type="PROSITE" id="PS51677"/>
    </source>
</evidence>
<sequence>MGLTRDGYRIAVADADGRPAGPVEAYRHCAVERPVARLVELARLAPDGFAVVVDSGNGILDSSLTAAGVAVLRADPPILADGRVTAESLAELGASRLELLVMLGGGGWTMSGREEEIRTAEEASAPVERRLAAQGRLLRGGEGTAPVVALTFDDGPHPEHTPRILEVLRRHDAPAAFFCIGLHALAYSGVVRRIADEGHTLGNHTWSHAYLPDLGPIELHRQLSFTAEAIAAAAGGGPVPWLRPPYGGRSPELLERVAESGLTTVLWDVETNDWARPGPEVVAERVLRRVRPGSIVLMHDGGGDRSQTAAALPAVITGLRDRGYRLVALEQLAAGRAEARRSTAGAPTSH</sequence>
<gene>
    <name evidence="2" type="ORF">ACFP0N_10905</name>
</gene>
<reference evidence="3" key="1">
    <citation type="journal article" date="2019" name="Int. J. Syst. Evol. Microbiol.">
        <title>The Global Catalogue of Microorganisms (GCM) 10K type strain sequencing project: providing services to taxonomists for standard genome sequencing and annotation.</title>
        <authorList>
            <consortium name="The Broad Institute Genomics Platform"/>
            <consortium name="The Broad Institute Genome Sequencing Center for Infectious Disease"/>
            <person name="Wu L."/>
            <person name="Ma J."/>
        </authorList>
    </citation>
    <scope>NUCLEOTIDE SEQUENCE [LARGE SCALE GENOMIC DNA]</scope>
    <source>
        <strain evidence="3">CGMCC 4.1469</strain>
    </source>
</reference>
<dbReference type="GO" id="GO:0016787">
    <property type="term" value="F:hydrolase activity"/>
    <property type="evidence" value="ECO:0007669"/>
    <property type="project" value="UniProtKB-KW"/>
</dbReference>
<organism evidence="2 3">
    <name type="scientific">Kitasatospora aburaviensis</name>
    <dbReference type="NCBI Taxonomy" id="67265"/>
    <lineage>
        <taxon>Bacteria</taxon>
        <taxon>Bacillati</taxon>
        <taxon>Actinomycetota</taxon>
        <taxon>Actinomycetes</taxon>
        <taxon>Kitasatosporales</taxon>
        <taxon>Streptomycetaceae</taxon>
        <taxon>Kitasatospora</taxon>
    </lineage>
</organism>
<dbReference type="InterPro" id="IPR002509">
    <property type="entry name" value="NODB_dom"/>
</dbReference>